<evidence type="ECO:0000256" key="1">
    <source>
        <dbReference type="SAM" id="Coils"/>
    </source>
</evidence>
<dbReference type="Pfam" id="PF13476">
    <property type="entry name" value="AAA_23"/>
    <property type="match status" value="1"/>
</dbReference>
<proteinExistence type="predicted"/>
<accession>A0A1I7AD77</accession>
<evidence type="ECO:0000313" key="3">
    <source>
        <dbReference type="EMBL" id="SFT72899.1"/>
    </source>
</evidence>
<dbReference type="SUPFAM" id="SSF52540">
    <property type="entry name" value="P-loop containing nucleoside triphosphate hydrolases"/>
    <property type="match status" value="1"/>
</dbReference>
<gene>
    <name evidence="3" type="ORF">SAMN05192563_1003285</name>
</gene>
<dbReference type="AlphaFoldDB" id="A0A1I7AD77"/>
<evidence type="ECO:0000313" key="4">
    <source>
        <dbReference type="Proteomes" id="UP000198844"/>
    </source>
</evidence>
<reference evidence="3 4" key="1">
    <citation type="submission" date="2016-10" db="EMBL/GenBank/DDBJ databases">
        <authorList>
            <person name="de Groot N.N."/>
        </authorList>
    </citation>
    <scope>NUCLEOTIDE SEQUENCE [LARGE SCALE GENOMIC DNA]</scope>
    <source>
        <strain evidence="3 4">LMG 27731</strain>
    </source>
</reference>
<dbReference type="GO" id="GO:0006302">
    <property type="term" value="P:double-strand break repair"/>
    <property type="evidence" value="ECO:0007669"/>
    <property type="project" value="InterPro"/>
</dbReference>
<dbReference type="InterPro" id="IPR027417">
    <property type="entry name" value="P-loop_NTPase"/>
</dbReference>
<dbReference type="InterPro" id="IPR038729">
    <property type="entry name" value="Rad50/SbcC_AAA"/>
</dbReference>
<organism evidence="3 4">
    <name type="scientific">Paraburkholderia aspalathi</name>
    <dbReference type="NCBI Taxonomy" id="1324617"/>
    <lineage>
        <taxon>Bacteria</taxon>
        <taxon>Pseudomonadati</taxon>
        <taxon>Pseudomonadota</taxon>
        <taxon>Betaproteobacteria</taxon>
        <taxon>Burkholderiales</taxon>
        <taxon>Burkholderiaceae</taxon>
        <taxon>Paraburkholderia</taxon>
    </lineage>
</organism>
<dbReference type="EMBL" id="FPBH01000003">
    <property type="protein sequence ID" value="SFT72899.1"/>
    <property type="molecule type" value="Genomic_DNA"/>
</dbReference>
<name>A0A1I7AD77_9BURK</name>
<feature type="domain" description="Rad50/SbcC-type AAA" evidence="2">
    <location>
        <begin position="93"/>
        <end position="142"/>
    </location>
</feature>
<keyword evidence="1" id="KW-0175">Coiled coil</keyword>
<dbReference type="GO" id="GO:0016887">
    <property type="term" value="F:ATP hydrolysis activity"/>
    <property type="evidence" value="ECO:0007669"/>
    <property type="project" value="InterPro"/>
</dbReference>
<dbReference type="Proteomes" id="UP000198844">
    <property type="component" value="Unassembled WGS sequence"/>
</dbReference>
<protein>
    <submittedName>
        <fullName evidence="3">AAA domain-containing protein</fullName>
    </submittedName>
</protein>
<sequence length="885" mass="99942">MGTARQDYVRFLRWLHDPQRDVGEPAKRFANMVLGHFDEIAATFRQRNARSATLARLARLNLAMNPDVLPDIDAPVAAGEWPWRRFKELTVGPFRGFRREERFDLRKRVILFYGPNGSGKTSLCEALERGLLGSVEEAELKRIDERRYLTNIHAGNFVEPRLVATTANGDDVPVVGDADLYRFSFIEKNRIDAFSRMAARPPAQRTELIAALFGMDKFNDFVGHFNEQMDAELVLRNDKQAALQLKRESIARDQATARDEAQTLALHDEEDAVYAAGYAAGTTYVHLKAIIGTPEVPGRLQELNQLLDAVPASVIGLTREILTHAYEVIDARAGELRQITQELTRRSSQVSFKDLYTAVTALQAGEGDHCPACDTPLAQVVHDPYEKARAGLGELRDLADLQERQATTKESLDAASRELREHLSQISLYLAGQDRTQSEVGQYLARLPRQPQGDTWWTEIYAPAAINEGIAPSLEQIAAVGDEMEQRDVAARAQIDERAARVRERDGLLECQRHVEARDLQRKIIVDAATEARTRIEQFEVENAALITEADQERRDIERDEPIKAAYDDFLRQLRGFRDQLPGLLIAGLNDLTMALYNEFNHLDHDDDKLAALYLPLTGEQRIEIAFQGAPEQRVDALVVLSEGHIRCLGLAILLAKSIHIGSPVVIFDDAINAIDHDHRNGIRQTIFDGDRFMESQILVTCHSPEFIKDIQNSLPHDRRADCQEYLLMYHDGDHHPRVRPDAGSGNYLRRAQEALDRFDPRDALSYARKALEMLAKKSWKWLKSHDVGELTLLVDGPGNEPTLRALCEGLRKKLRETPTFAHPSKEPLLLSVATILGIPSNLIWTYLNKGTHEEADRDDFDREQVGLIIRSLEQIDRLELRPGR</sequence>
<dbReference type="PANTHER" id="PTHR32182:SF0">
    <property type="entry name" value="DNA REPLICATION AND REPAIR PROTEIN RECF"/>
    <property type="match status" value="1"/>
</dbReference>
<feature type="coiled-coil region" evidence="1">
    <location>
        <begin position="529"/>
        <end position="556"/>
    </location>
</feature>
<dbReference type="PANTHER" id="PTHR32182">
    <property type="entry name" value="DNA REPLICATION AND REPAIR PROTEIN RECF"/>
    <property type="match status" value="1"/>
</dbReference>
<evidence type="ECO:0000259" key="2">
    <source>
        <dbReference type="Pfam" id="PF13476"/>
    </source>
</evidence>
<dbReference type="OrthoDB" id="8670240at2"/>
<dbReference type="GO" id="GO:0000731">
    <property type="term" value="P:DNA synthesis involved in DNA repair"/>
    <property type="evidence" value="ECO:0007669"/>
    <property type="project" value="TreeGrafter"/>
</dbReference>
<dbReference type="Gene3D" id="3.40.50.300">
    <property type="entry name" value="P-loop containing nucleotide triphosphate hydrolases"/>
    <property type="match status" value="2"/>
</dbReference>
<dbReference type="RefSeq" id="WP_093633499.1">
    <property type="nucleotide sequence ID" value="NZ_FPBH01000003.1"/>
</dbReference>